<keyword evidence="1" id="KW-1133">Transmembrane helix</keyword>
<feature type="transmembrane region" description="Helical" evidence="1">
    <location>
        <begin position="119"/>
        <end position="138"/>
    </location>
</feature>
<dbReference type="EMBL" id="JAGPXD010000004">
    <property type="protein sequence ID" value="KAH7357959.1"/>
    <property type="molecule type" value="Genomic_DNA"/>
</dbReference>
<reference evidence="3" key="1">
    <citation type="journal article" date="2021" name="Nat. Commun.">
        <title>Genetic determinants of endophytism in the Arabidopsis root mycobiome.</title>
        <authorList>
            <person name="Mesny F."/>
            <person name="Miyauchi S."/>
            <person name="Thiergart T."/>
            <person name="Pickel B."/>
            <person name="Atanasova L."/>
            <person name="Karlsson M."/>
            <person name="Huettel B."/>
            <person name="Barry K.W."/>
            <person name="Haridas S."/>
            <person name="Chen C."/>
            <person name="Bauer D."/>
            <person name="Andreopoulos W."/>
            <person name="Pangilinan J."/>
            <person name="LaButti K."/>
            <person name="Riley R."/>
            <person name="Lipzen A."/>
            <person name="Clum A."/>
            <person name="Drula E."/>
            <person name="Henrissat B."/>
            <person name="Kohler A."/>
            <person name="Grigoriev I.V."/>
            <person name="Martin F.M."/>
            <person name="Hacquard S."/>
        </authorList>
    </citation>
    <scope>NUCLEOTIDE SEQUENCE</scope>
    <source>
        <strain evidence="3">MPI-CAGE-AT-0016</strain>
    </source>
</reference>
<protein>
    <recommendedName>
        <fullName evidence="2">DUF7704 domain-containing protein</fullName>
    </recommendedName>
</protein>
<evidence type="ECO:0000313" key="4">
    <source>
        <dbReference type="Proteomes" id="UP000813385"/>
    </source>
</evidence>
<sequence>MPDNSYCCLPLFIRATWHTHEPSVFNKFSPTSNSVMAVSPIAFYVFGVMEPALQIIGFTVASFGPHYIALTQTPTPISHNLLPSEKIITYQFGNLLLLVAILNLSFITTANDSAVASTYLSALWWGDLGHIGVTAWCMGERLLNVGEWTLVNWASLAFPVFLFIMRTLYFAGAF</sequence>
<proteinExistence type="predicted"/>
<dbReference type="InterPro" id="IPR056121">
    <property type="entry name" value="DUF7704"/>
</dbReference>
<dbReference type="AlphaFoldDB" id="A0A8K0TAD8"/>
<dbReference type="Proteomes" id="UP000813385">
    <property type="component" value="Unassembled WGS sequence"/>
</dbReference>
<feature type="domain" description="DUF7704" evidence="2">
    <location>
        <begin position="38"/>
        <end position="174"/>
    </location>
</feature>
<dbReference type="OrthoDB" id="2937326at2759"/>
<feature type="transmembrane region" description="Helical" evidence="1">
    <location>
        <begin position="150"/>
        <end position="171"/>
    </location>
</feature>
<dbReference type="PANTHER" id="PTHR37019:SF2">
    <property type="entry name" value="EXPERA DOMAIN-CONTAINING PROTEIN"/>
    <property type="match status" value="1"/>
</dbReference>
<keyword evidence="1" id="KW-0812">Transmembrane</keyword>
<keyword evidence="4" id="KW-1185">Reference proteome</keyword>
<name>A0A8K0TAD8_9PEZI</name>
<gene>
    <name evidence="3" type="ORF">B0T11DRAFT_319155</name>
</gene>
<evidence type="ECO:0000313" key="3">
    <source>
        <dbReference type="EMBL" id="KAH7357959.1"/>
    </source>
</evidence>
<feature type="transmembrane region" description="Helical" evidence="1">
    <location>
        <begin position="87"/>
        <end position="107"/>
    </location>
</feature>
<dbReference type="Pfam" id="PF24803">
    <property type="entry name" value="DUF7704"/>
    <property type="match status" value="1"/>
</dbReference>
<accession>A0A8K0TAD8</accession>
<evidence type="ECO:0000259" key="2">
    <source>
        <dbReference type="Pfam" id="PF24803"/>
    </source>
</evidence>
<dbReference type="PANTHER" id="PTHR37019">
    <property type="entry name" value="CHROMOSOME 1, WHOLE GENOME SHOTGUN SEQUENCE"/>
    <property type="match status" value="1"/>
</dbReference>
<evidence type="ECO:0000256" key="1">
    <source>
        <dbReference type="SAM" id="Phobius"/>
    </source>
</evidence>
<organism evidence="3 4">
    <name type="scientific">Plectosphaerella cucumerina</name>
    <dbReference type="NCBI Taxonomy" id="40658"/>
    <lineage>
        <taxon>Eukaryota</taxon>
        <taxon>Fungi</taxon>
        <taxon>Dikarya</taxon>
        <taxon>Ascomycota</taxon>
        <taxon>Pezizomycotina</taxon>
        <taxon>Sordariomycetes</taxon>
        <taxon>Hypocreomycetidae</taxon>
        <taxon>Glomerellales</taxon>
        <taxon>Plectosphaerellaceae</taxon>
        <taxon>Plectosphaerella</taxon>
    </lineage>
</organism>
<comment type="caution">
    <text evidence="3">The sequence shown here is derived from an EMBL/GenBank/DDBJ whole genome shotgun (WGS) entry which is preliminary data.</text>
</comment>
<keyword evidence="1" id="KW-0472">Membrane</keyword>